<feature type="transmembrane region" description="Helical" evidence="8">
    <location>
        <begin position="373"/>
        <end position="394"/>
    </location>
</feature>
<evidence type="ECO:0000256" key="6">
    <source>
        <dbReference type="ARBA" id="ARBA00022989"/>
    </source>
</evidence>
<dbReference type="RefSeq" id="WP_345236000.1">
    <property type="nucleotide sequence ID" value="NZ_BAABGZ010000021.1"/>
</dbReference>
<dbReference type="InterPro" id="IPR051084">
    <property type="entry name" value="H+-coupled_symporters"/>
</dbReference>
<dbReference type="CDD" id="cd17367">
    <property type="entry name" value="MFS_KgtP"/>
    <property type="match status" value="1"/>
</dbReference>
<evidence type="ECO:0000256" key="4">
    <source>
        <dbReference type="ARBA" id="ARBA00022692"/>
    </source>
</evidence>
<name>A0ABP8IEA8_9BACT</name>
<keyword evidence="5" id="KW-0769">Symport</keyword>
<feature type="transmembrane region" description="Helical" evidence="8">
    <location>
        <begin position="312"/>
        <end position="332"/>
    </location>
</feature>
<feature type="transmembrane region" description="Helical" evidence="8">
    <location>
        <begin position="26"/>
        <end position="44"/>
    </location>
</feature>
<gene>
    <name evidence="10" type="ORF">GCM10023185_21100</name>
</gene>
<dbReference type="InterPro" id="IPR020846">
    <property type="entry name" value="MFS_dom"/>
</dbReference>
<reference evidence="11" key="1">
    <citation type="journal article" date="2019" name="Int. J. Syst. Evol. Microbiol.">
        <title>The Global Catalogue of Microorganisms (GCM) 10K type strain sequencing project: providing services to taxonomists for standard genome sequencing and annotation.</title>
        <authorList>
            <consortium name="The Broad Institute Genomics Platform"/>
            <consortium name="The Broad Institute Genome Sequencing Center for Infectious Disease"/>
            <person name="Wu L."/>
            <person name="Ma J."/>
        </authorList>
    </citation>
    <scope>NUCLEOTIDE SEQUENCE [LARGE SCALE GENOMIC DNA]</scope>
    <source>
        <strain evidence="11">JCM 17923</strain>
    </source>
</reference>
<comment type="subcellular location">
    <subcellularLocation>
        <location evidence="1">Cell membrane</location>
        <topology evidence="1">Multi-pass membrane protein</topology>
    </subcellularLocation>
</comment>
<dbReference type="InterPro" id="IPR005829">
    <property type="entry name" value="Sugar_transporter_CS"/>
</dbReference>
<evidence type="ECO:0000259" key="9">
    <source>
        <dbReference type="PROSITE" id="PS50850"/>
    </source>
</evidence>
<organism evidence="10 11">
    <name type="scientific">Hymenobacter saemangeumensis</name>
    <dbReference type="NCBI Taxonomy" id="1084522"/>
    <lineage>
        <taxon>Bacteria</taxon>
        <taxon>Pseudomonadati</taxon>
        <taxon>Bacteroidota</taxon>
        <taxon>Cytophagia</taxon>
        <taxon>Cytophagales</taxon>
        <taxon>Hymenobacteraceae</taxon>
        <taxon>Hymenobacter</taxon>
    </lineage>
</organism>
<protein>
    <submittedName>
        <fullName evidence="10">MFS transporter</fullName>
    </submittedName>
</protein>
<dbReference type="InterPro" id="IPR005828">
    <property type="entry name" value="MFS_sugar_transport-like"/>
</dbReference>
<keyword evidence="4 8" id="KW-0812">Transmembrane</keyword>
<dbReference type="PROSITE" id="PS50850">
    <property type="entry name" value="MFS"/>
    <property type="match status" value="1"/>
</dbReference>
<feature type="transmembrane region" description="Helical" evidence="8">
    <location>
        <begin position="56"/>
        <end position="78"/>
    </location>
</feature>
<feature type="transmembrane region" description="Helical" evidence="8">
    <location>
        <begin position="186"/>
        <end position="205"/>
    </location>
</feature>
<feature type="transmembrane region" description="Helical" evidence="8">
    <location>
        <begin position="110"/>
        <end position="130"/>
    </location>
</feature>
<feature type="transmembrane region" description="Helical" evidence="8">
    <location>
        <begin position="338"/>
        <end position="361"/>
    </location>
</feature>
<evidence type="ECO:0000313" key="11">
    <source>
        <dbReference type="Proteomes" id="UP001501153"/>
    </source>
</evidence>
<feature type="transmembrane region" description="Helical" evidence="8">
    <location>
        <begin position="283"/>
        <end position="300"/>
    </location>
</feature>
<evidence type="ECO:0000256" key="5">
    <source>
        <dbReference type="ARBA" id="ARBA00022847"/>
    </source>
</evidence>
<feature type="domain" description="Major facilitator superfamily (MFS) profile" evidence="9">
    <location>
        <begin position="14"/>
        <end position="428"/>
    </location>
</feature>
<keyword evidence="6 8" id="KW-1133">Transmembrane helix</keyword>
<accession>A0ABP8IEA8</accession>
<dbReference type="Gene3D" id="1.20.1250.20">
    <property type="entry name" value="MFS general substrate transporter like domains"/>
    <property type="match status" value="2"/>
</dbReference>
<feature type="transmembrane region" description="Helical" evidence="8">
    <location>
        <begin position="151"/>
        <end position="174"/>
    </location>
</feature>
<feature type="transmembrane region" description="Helical" evidence="8">
    <location>
        <begin position="85"/>
        <end position="104"/>
    </location>
</feature>
<dbReference type="PROSITE" id="PS00216">
    <property type="entry name" value="SUGAR_TRANSPORT_1"/>
    <property type="match status" value="1"/>
</dbReference>
<feature type="transmembrane region" description="Helical" evidence="8">
    <location>
        <begin position="406"/>
        <end position="424"/>
    </location>
</feature>
<evidence type="ECO:0000256" key="8">
    <source>
        <dbReference type="SAM" id="Phobius"/>
    </source>
</evidence>
<dbReference type="EMBL" id="BAABGZ010000021">
    <property type="protein sequence ID" value="GAA4356877.1"/>
    <property type="molecule type" value="Genomic_DNA"/>
</dbReference>
<keyword evidence="11" id="KW-1185">Reference proteome</keyword>
<proteinExistence type="predicted"/>
<keyword evidence="3" id="KW-1003">Cell membrane</keyword>
<dbReference type="PROSITE" id="PS00217">
    <property type="entry name" value="SUGAR_TRANSPORT_2"/>
    <property type="match status" value="1"/>
</dbReference>
<feature type="transmembrane region" description="Helical" evidence="8">
    <location>
        <begin position="245"/>
        <end position="263"/>
    </location>
</feature>
<dbReference type="Proteomes" id="UP001501153">
    <property type="component" value="Unassembled WGS sequence"/>
</dbReference>
<sequence length="436" mass="46914">MTTSPPAAISRLRSILSGSIGNLVEWYDWYAYSAFALYFAPVFFPKGDATAQLLNTAAIFAVGFLMRPLGAWLLGAYADRHGRRAALLLSVQLMAGGSVLIAATPGYQTIGVAAPALLLLARLLQGLSVGGEYGTSATYLSEMAGARHRGFWSSFQYLTLMGGQLVALLVQLGLQQLLSTAQLEAWGWRVPFVIGALAALGALYLRSHMGETAAFEQQKLADPASQHRKPGLPDQMRLLMQHPKAVLSVVGLTMGGTLAFYTFTTYAQKFLVNTTGFSKEQATLISFVAMAVALFFQPLLGAVSDKIGRRPVLLFFGIGATLGTVPLLRMLATTQAPGTATGLLILALFVVSGYTSINAVVKAELFPTEIRALGVGLPFALTVAIFGGTAEYLALFAKEQGVEEWFYWYVTACALLSLLVYWRMPDTKQHSRMAAD</sequence>
<evidence type="ECO:0000256" key="2">
    <source>
        <dbReference type="ARBA" id="ARBA00022448"/>
    </source>
</evidence>
<evidence type="ECO:0000256" key="7">
    <source>
        <dbReference type="ARBA" id="ARBA00023136"/>
    </source>
</evidence>
<dbReference type="SUPFAM" id="SSF103473">
    <property type="entry name" value="MFS general substrate transporter"/>
    <property type="match status" value="1"/>
</dbReference>
<dbReference type="Pfam" id="PF00083">
    <property type="entry name" value="Sugar_tr"/>
    <property type="match status" value="1"/>
</dbReference>
<evidence type="ECO:0000256" key="3">
    <source>
        <dbReference type="ARBA" id="ARBA00022475"/>
    </source>
</evidence>
<evidence type="ECO:0000256" key="1">
    <source>
        <dbReference type="ARBA" id="ARBA00004651"/>
    </source>
</evidence>
<keyword evidence="7 8" id="KW-0472">Membrane</keyword>
<evidence type="ECO:0000313" key="10">
    <source>
        <dbReference type="EMBL" id="GAA4356877.1"/>
    </source>
</evidence>
<keyword evidence="2" id="KW-0813">Transport</keyword>
<comment type="caution">
    <text evidence="10">The sequence shown here is derived from an EMBL/GenBank/DDBJ whole genome shotgun (WGS) entry which is preliminary data.</text>
</comment>
<dbReference type="InterPro" id="IPR036259">
    <property type="entry name" value="MFS_trans_sf"/>
</dbReference>
<dbReference type="PANTHER" id="PTHR43528">
    <property type="entry name" value="ALPHA-KETOGLUTARATE PERMEASE"/>
    <property type="match status" value="1"/>
</dbReference>
<dbReference type="PANTHER" id="PTHR43528:SF5">
    <property type="entry name" value="PROLINE_BETAINE TRANSPORTER"/>
    <property type="match status" value="1"/>
</dbReference>